<proteinExistence type="predicted"/>
<sequence>MPFTIPVVPRPRPPAGECPGNWYRATLGWTVADGSPVALVTGIHFDVLEMPAAAGAALLRRAAAGPVAVQGGRMRLLVAAGSAEELPGLLDWLDWGGVDLDLTAVGAGGRMAAPAPPGRTGPVPRGAARWLRPPVRGRDAELPALAGLGDSGDAPGLVPLVAAAATECHRLRLRPARTGCARAGRGESQPLAFS</sequence>
<dbReference type="KEGG" id="sgj:IAG43_17690"/>
<dbReference type="Proteomes" id="UP000516230">
    <property type="component" value="Chromosome"/>
</dbReference>
<dbReference type="NCBIfam" id="NF040464">
    <property type="entry name" value="SCO3374_fam"/>
    <property type="match status" value="1"/>
</dbReference>
<evidence type="ECO:0008006" key="3">
    <source>
        <dbReference type="Google" id="ProtNLM"/>
    </source>
</evidence>
<dbReference type="RefSeq" id="WP_187741694.1">
    <property type="nucleotide sequence ID" value="NZ_CP060825.1"/>
</dbReference>
<dbReference type="AlphaFoldDB" id="A0A7H0HVJ6"/>
<reference evidence="1 2" key="1">
    <citation type="submission" date="2020-08" db="EMBL/GenBank/DDBJ databases">
        <title>A novel species.</title>
        <authorList>
            <person name="Gao J."/>
        </authorList>
    </citation>
    <scope>NUCLEOTIDE SEQUENCE [LARGE SCALE GENOMIC DNA]</scope>
    <source>
        <strain evidence="1 2">CRPJ-33</strain>
    </source>
</reference>
<evidence type="ECO:0000313" key="2">
    <source>
        <dbReference type="Proteomes" id="UP000516230"/>
    </source>
</evidence>
<accession>A0A7H0HVJ6</accession>
<gene>
    <name evidence="1" type="ORF">IAG43_17690</name>
</gene>
<protein>
    <recommendedName>
        <fullName evidence="3">Proline-rich protein</fullName>
    </recommendedName>
</protein>
<evidence type="ECO:0000313" key="1">
    <source>
        <dbReference type="EMBL" id="QNP64562.1"/>
    </source>
</evidence>
<dbReference type="InterPro" id="IPR047919">
    <property type="entry name" value="SCO3374-like"/>
</dbReference>
<dbReference type="EMBL" id="CP060825">
    <property type="protein sequence ID" value="QNP64562.1"/>
    <property type="molecule type" value="Genomic_DNA"/>
</dbReference>
<name>A0A7H0HVJ6_9ACTN</name>
<keyword evidence="2" id="KW-1185">Reference proteome</keyword>
<organism evidence="1 2">
    <name type="scientific">Streptomyces genisteinicus</name>
    <dbReference type="NCBI Taxonomy" id="2768068"/>
    <lineage>
        <taxon>Bacteria</taxon>
        <taxon>Bacillati</taxon>
        <taxon>Actinomycetota</taxon>
        <taxon>Actinomycetes</taxon>
        <taxon>Kitasatosporales</taxon>
        <taxon>Streptomycetaceae</taxon>
        <taxon>Streptomyces</taxon>
    </lineage>
</organism>